<dbReference type="PANTHER" id="PTHR24305">
    <property type="entry name" value="CYTOCHROME P450"/>
    <property type="match status" value="1"/>
</dbReference>
<dbReference type="GO" id="GO:0016705">
    <property type="term" value="F:oxidoreductase activity, acting on paired donors, with incorporation or reduction of molecular oxygen"/>
    <property type="evidence" value="ECO:0007669"/>
    <property type="project" value="InterPro"/>
</dbReference>
<dbReference type="PRINTS" id="PR00463">
    <property type="entry name" value="EP450I"/>
</dbReference>
<dbReference type="InterPro" id="IPR002401">
    <property type="entry name" value="Cyt_P450_E_grp-I"/>
</dbReference>
<evidence type="ECO:0000256" key="7">
    <source>
        <dbReference type="RuleBase" id="RU000461"/>
    </source>
</evidence>
<keyword evidence="7" id="KW-0560">Oxidoreductase</keyword>
<keyword evidence="5 6" id="KW-0408">Iron</keyword>
<reference evidence="9" key="1">
    <citation type="submission" date="2023-11" db="EMBL/GenBank/DDBJ databases">
        <authorList>
            <person name="Alioto T."/>
            <person name="Alioto T."/>
            <person name="Gomez Garrido J."/>
        </authorList>
    </citation>
    <scope>NUCLEOTIDE SEQUENCE</scope>
</reference>
<gene>
    <name evidence="9" type="ORF">LECACI_7A000208</name>
</gene>
<evidence type="ECO:0000256" key="8">
    <source>
        <dbReference type="SAM" id="Phobius"/>
    </source>
</evidence>
<dbReference type="Proteomes" id="UP001296104">
    <property type="component" value="Unassembled WGS sequence"/>
</dbReference>
<keyword evidence="3 6" id="KW-0349">Heme</keyword>
<keyword evidence="8" id="KW-1133">Transmembrane helix</keyword>
<keyword evidence="7" id="KW-0503">Monooxygenase</keyword>
<accession>A0AAI8YRD3</accession>
<comment type="similarity">
    <text evidence="2 7">Belongs to the cytochrome P450 family.</text>
</comment>
<dbReference type="GO" id="GO:0005506">
    <property type="term" value="F:iron ion binding"/>
    <property type="evidence" value="ECO:0007669"/>
    <property type="project" value="InterPro"/>
</dbReference>
<comment type="cofactor">
    <cofactor evidence="1 6">
        <name>heme</name>
        <dbReference type="ChEBI" id="CHEBI:30413"/>
    </cofactor>
</comment>
<dbReference type="Pfam" id="PF00067">
    <property type="entry name" value="p450"/>
    <property type="match status" value="1"/>
</dbReference>
<dbReference type="InterPro" id="IPR036396">
    <property type="entry name" value="Cyt_P450_sf"/>
</dbReference>
<name>A0AAI8YRD3_9PEZI</name>
<evidence type="ECO:0000256" key="1">
    <source>
        <dbReference type="ARBA" id="ARBA00001971"/>
    </source>
</evidence>
<dbReference type="PROSITE" id="PS00086">
    <property type="entry name" value="CYTOCHROME_P450"/>
    <property type="match status" value="1"/>
</dbReference>
<keyword evidence="10" id="KW-1185">Reference proteome</keyword>
<keyword evidence="8" id="KW-0812">Transmembrane</keyword>
<dbReference type="InterPro" id="IPR050121">
    <property type="entry name" value="Cytochrome_P450_monoxygenase"/>
</dbReference>
<evidence type="ECO:0000313" key="10">
    <source>
        <dbReference type="Proteomes" id="UP001296104"/>
    </source>
</evidence>
<evidence type="ECO:0000256" key="4">
    <source>
        <dbReference type="ARBA" id="ARBA00022723"/>
    </source>
</evidence>
<dbReference type="InterPro" id="IPR001128">
    <property type="entry name" value="Cyt_P450"/>
</dbReference>
<evidence type="ECO:0000256" key="3">
    <source>
        <dbReference type="ARBA" id="ARBA00022617"/>
    </source>
</evidence>
<evidence type="ECO:0000256" key="2">
    <source>
        <dbReference type="ARBA" id="ARBA00010617"/>
    </source>
</evidence>
<dbReference type="EMBL" id="CAVMBE010000001">
    <property type="protein sequence ID" value="CAK3753599.1"/>
    <property type="molecule type" value="Genomic_DNA"/>
</dbReference>
<dbReference type="AlphaFoldDB" id="A0AAI8YRD3"/>
<protein>
    <submittedName>
        <fullName evidence="9">Probable Benzoate 4-monooxygenase cytochrome P450</fullName>
    </submittedName>
</protein>
<feature type="transmembrane region" description="Helical" evidence="8">
    <location>
        <begin position="6"/>
        <end position="25"/>
    </location>
</feature>
<evidence type="ECO:0000313" key="9">
    <source>
        <dbReference type="EMBL" id="CAK3753599.1"/>
    </source>
</evidence>
<dbReference type="Gene3D" id="1.10.630.10">
    <property type="entry name" value="Cytochrome P450"/>
    <property type="match status" value="1"/>
</dbReference>
<feature type="binding site" description="axial binding residue" evidence="6">
    <location>
        <position position="433"/>
    </location>
    <ligand>
        <name>heme</name>
        <dbReference type="ChEBI" id="CHEBI:30413"/>
    </ligand>
    <ligandPart>
        <name>Fe</name>
        <dbReference type="ChEBI" id="CHEBI:18248"/>
    </ligandPart>
</feature>
<dbReference type="GO" id="GO:0004497">
    <property type="term" value="F:monooxygenase activity"/>
    <property type="evidence" value="ECO:0007669"/>
    <property type="project" value="UniProtKB-KW"/>
</dbReference>
<keyword evidence="4 6" id="KW-0479">Metal-binding</keyword>
<dbReference type="PANTHER" id="PTHR24305:SF210">
    <property type="entry name" value="CYTOCHROME P450 MONOOXYGENASE ASQL-RELATED"/>
    <property type="match status" value="1"/>
</dbReference>
<proteinExistence type="inferred from homology"/>
<keyword evidence="8" id="KW-0472">Membrane</keyword>
<dbReference type="PRINTS" id="PR00385">
    <property type="entry name" value="P450"/>
</dbReference>
<evidence type="ECO:0000256" key="6">
    <source>
        <dbReference type="PIRSR" id="PIRSR602401-1"/>
    </source>
</evidence>
<dbReference type="GO" id="GO:0020037">
    <property type="term" value="F:heme binding"/>
    <property type="evidence" value="ECO:0007669"/>
    <property type="project" value="InterPro"/>
</dbReference>
<dbReference type="InterPro" id="IPR017972">
    <property type="entry name" value="Cyt_P450_CS"/>
</dbReference>
<comment type="caution">
    <text evidence="9">The sequence shown here is derived from an EMBL/GenBank/DDBJ whole genome shotgun (WGS) entry which is preliminary data.</text>
</comment>
<sequence length="478" mass="53539">MLSPSVVALVALVMTYLGILFSRFARLRHIPGPKLAAVTDLWAAIRTWRGERYHEYIQDLHSKYGPVVRWGPNRVSFSEPAAIPAIYGTSHVFLKAASYKPMTVMSHGQEIPTLVTIRDEKRITGIKKHIAAGFSQSTWLSQESQIDSTIGLLIERLDQMPRQTVRLDNWMRFWQFDTLTKLSFGESRGYLSAGADLDEIFPASMARFAHWEKWASMPSLEAFICKNPISQKLQKSTGTLVKVAMRQIQIRQSGDKHTAGNDLMGRYLAASQAAPDVIAMNDVLALTISTIHAGSETTATASTMMMADSLQNPHAYEKLEREILEANLSIPAEFKAVDKLPYLDAVTRESMRLFINPHCTERTVPSEGATICGNWVPGGTDVSIAEVLTARDPEVFGADTNAFRPERWLEADENQWREMDRSSFGFSYGRRVCIGQHLARIEMKKVVAALVGSFKFTLVGKPVRGFRVEAEVRVEPRM</sequence>
<dbReference type="SUPFAM" id="SSF48264">
    <property type="entry name" value="Cytochrome P450"/>
    <property type="match status" value="1"/>
</dbReference>
<evidence type="ECO:0000256" key="5">
    <source>
        <dbReference type="ARBA" id="ARBA00023004"/>
    </source>
</evidence>
<organism evidence="9 10">
    <name type="scientific">Lecanosticta acicola</name>
    <dbReference type="NCBI Taxonomy" id="111012"/>
    <lineage>
        <taxon>Eukaryota</taxon>
        <taxon>Fungi</taxon>
        <taxon>Dikarya</taxon>
        <taxon>Ascomycota</taxon>
        <taxon>Pezizomycotina</taxon>
        <taxon>Dothideomycetes</taxon>
        <taxon>Dothideomycetidae</taxon>
        <taxon>Mycosphaerellales</taxon>
        <taxon>Mycosphaerellaceae</taxon>
        <taxon>Lecanosticta</taxon>
    </lineage>
</organism>